<dbReference type="PANTHER" id="PTHR33887:SF5">
    <property type="entry name" value="PB1 DOMAIN-CONTAINING PROTEIN"/>
    <property type="match status" value="1"/>
</dbReference>
<feature type="region of interest" description="Disordered" evidence="1">
    <location>
        <begin position="98"/>
        <end position="121"/>
    </location>
</feature>
<dbReference type="AlphaFoldDB" id="A0A7S3F2C6"/>
<proteinExistence type="predicted"/>
<gene>
    <name evidence="2" type="ORF">HERI1096_LOCUS23537</name>
</gene>
<protein>
    <submittedName>
        <fullName evidence="2">Uncharacterized protein</fullName>
    </submittedName>
</protein>
<dbReference type="EMBL" id="HBHX01042438">
    <property type="protein sequence ID" value="CAE0122836.1"/>
    <property type="molecule type" value="Transcribed_RNA"/>
</dbReference>
<dbReference type="Pfam" id="PF15874">
    <property type="entry name" value="Il2rg"/>
    <property type="match status" value="1"/>
</dbReference>
<name>A0A7S3F2C6_9EUKA</name>
<evidence type="ECO:0000313" key="2">
    <source>
        <dbReference type="EMBL" id="CAE0122836.1"/>
    </source>
</evidence>
<accession>A0A7S3F2C6</accession>
<organism evidence="2">
    <name type="scientific">Haptolina ericina</name>
    <dbReference type="NCBI Taxonomy" id="156174"/>
    <lineage>
        <taxon>Eukaryota</taxon>
        <taxon>Haptista</taxon>
        <taxon>Haptophyta</taxon>
        <taxon>Prymnesiophyceae</taxon>
        <taxon>Prymnesiales</taxon>
        <taxon>Prymnesiaceae</taxon>
        <taxon>Haptolina</taxon>
    </lineage>
</organism>
<dbReference type="PANTHER" id="PTHR33887">
    <property type="entry name" value="PB1 DOMAIN-CONTAINING PROTEIN"/>
    <property type="match status" value="1"/>
</dbReference>
<reference evidence="2" key="1">
    <citation type="submission" date="2021-01" db="EMBL/GenBank/DDBJ databases">
        <authorList>
            <person name="Corre E."/>
            <person name="Pelletier E."/>
            <person name="Niang G."/>
            <person name="Scheremetjew M."/>
            <person name="Finn R."/>
            <person name="Kale V."/>
            <person name="Holt S."/>
            <person name="Cochrane G."/>
            <person name="Meng A."/>
            <person name="Brown T."/>
            <person name="Cohen L."/>
        </authorList>
    </citation>
    <scope>NUCLEOTIDE SEQUENCE</scope>
    <source>
        <strain evidence="2">CCMP281</strain>
    </source>
</reference>
<feature type="compositionally biased region" description="Low complexity" evidence="1">
    <location>
        <begin position="112"/>
        <end position="121"/>
    </location>
</feature>
<sequence length="121" mass="13023">MAENEAPAPTWFTVKYGDDLSLPFNADCWAVVLIDHIKQRCGYKDATEEFDVLEESGSQVHLPAVGKESATSVLAPKGVYILARLVEAEGGTTVEQLWTPPEGYVAPPPPAASKAPPSKKK</sequence>
<dbReference type="InterPro" id="IPR039471">
    <property type="entry name" value="CXorf65-like"/>
</dbReference>
<evidence type="ECO:0000256" key="1">
    <source>
        <dbReference type="SAM" id="MobiDB-lite"/>
    </source>
</evidence>